<organism evidence="3 4">
    <name type="scientific">Elysia marginata</name>
    <dbReference type="NCBI Taxonomy" id="1093978"/>
    <lineage>
        <taxon>Eukaryota</taxon>
        <taxon>Metazoa</taxon>
        <taxon>Spiralia</taxon>
        <taxon>Lophotrochozoa</taxon>
        <taxon>Mollusca</taxon>
        <taxon>Gastropoda</taxon>
        <taxon>Heterobranchia</taxon>
        <taxon>Euthyneura</taxon>
        <taxon>Panpulmonata</taxon>
        <taxon>Sacoglossa</taxon>
        <taxon>Placobranchoidea</taxon>
        <taxon>Plakobranchidae</taxon>
        <taxon>Elysia</taxon>
    </lineage>
</organism>
<comment type="caution">
    <text evidence="3">The sequence shown here is derived from an EMBL/GenBank/DDBJ whole genome shotgun (WGS) entry which is preliminary data.</text>
</comment>
<dbReference type="AlphaFoldDB" id="A0AAV4HIF7"/>
<evidence type="ECO:0000313" key="4">
    <source>
        <dbReference type="Proteomes" id="UP000762676"/>
    </source>
</evidence>
<dbReference type="EMBL" id="BMAT01005612">
    <property type="protein sequence ID" value="GFR96916.1"/>
    <property type="molecule type" value="Genomic_DNA"/>
</dbReference>
<keyword evidence="2" id="KW-1133">Transmembrane helix</keyword>
<evidence type="ECO:0000313" key="3">
    <source>
        <dbReference type="EMBL" id="GFR96916.1"/>
    </source>
</evidence>
<keyword evidence="2" id="KW-0472">Membrane</keyword>
<reference evidence="3 4" key="1">
    <citation type="journal article" date="2021" name="Elife">
        <title>Chloroplast acquisition without the gene transfer in kleptoplastic sea slugs, Plakobranchus ocellatus.</title>
        <authorList>
            <person name="Maeda T."/>
            <person name="Takahashi S."/>
            <person name="Yoshida T."/>
            <person name="Shimamura S."/>
            <person name="Takaki Y."/>
            <person name="Nagai Y."/>
            <person name="Toyoda A."/>
            <person name="Suzuki Y."/>
            <person name="Arimoto A."/>
            <person name="Ishii H."/>
            <person name="Satoh N."/>
            <person name="Nishiyama T."/>
            <person name="Hasebe M."/>
            <person name="Maruyama T."/>
            <person name="Minagawa J."/>
            <person name="Obokata J."/>
            <person name="Shigenobu S."/>
        </authorList>
    </citation>
    <scope>NUCLEOTIDE SEQUENCE [LARGE SCALE GENOMIC DNA]</scope>
</reference>
<evidence type="ECO:0000256" key="2">
    <source>
        <dbReference type="SAM" id="Phobius"/>
    </source>
</evidence>
<feature type="transmembrane region" description="Helical" evidence="2">
    <location>
        <begin position="202"/>
        <end position="221"/>
    </location>
</feature>
<dbReference type="Proteomes" id="UP000762676">
    <property type="component" value="Unassembled WGS sequence"/>
</dbReference>
<proteinExistence type="predicted"/>
<feature type="region of interest" description="Disordered" evidence="1">
    <location>
        <begin position="248"/>
        <end position="269"/>
    </location>
</feature>
<keyword evidence="4" id="KW-1185">Reference proteome</keyword>
<protein>
    <submittedName>
        <fullName evidence="3">Uncharacterized protein</fullName>
    </submittedName>
</protein>
<name>A0AAV4HIF7_9GAST</name>
<keyword evidence="2" id="KW-0812">Transmembrane</keyword>
<evidence type="ECO:0000256" key="1">
    <source>
        <dbReference type="SAM" id="MobiDB-lite"/>
    </source>
</evidence>
<feature type="transmembrane region" description="Helical" evidence="2">
    <location>
        <begin position="461"/>
        <end position="480"/>
    </location>
</feature>
<sequence>MQRTQSYRQADTMAMLPMLSHTTPSNAESAIDFHTGKKTATTGLSQYTARGHDLLETFLIAPSEGDVENQKKVDKLMSELFSIFCENYHKRCTKLQELINCETPSDEQFIQQISCGPIYKTDCIRFIRQYIEKFGNQSLFKETALSDLEQMANKSLPVTRLRDGKQFMKAVSYMKYVADENIPATEVLDAMLNQVSWIDCNIAYEIVFYLLIYIIVGATRFNHLFSKEGIGLITISINGMKGSPLWHVARSRPKDNKNEQQENPPENPQYGTVYYYKNHQDYLKKHPNGSFQGHNLILVDKELGEPTFTALGLSGKGLRTQEIEKQLIEQFNCDPFDDFHGDDMHGAADSEDIINMNKLRYKIISREDLHANGGGWIGGSTAYLHLKALLACLRQPEQPTPAPSITEVQEATPFNKQSVINAVACGFVGLAIGTFICIVFSDQLKQLETSDEDKFSPTVTILVVLTLIGACAGLFVKPLLERIRRKIRAHCIDCWGPAQSIASAVNSSALPIRARQIETTL</sequence>
<feature type="transmembrane region" description="Helical" evidence="2">
    <location>
        <begin position="419"/>
        <end position="441"/>
    </location>
</feature>
<accession>A0AAV4HIF7</accession>
<gene>
    <name evidence="3" type="ORF">ElyMa_002732400</name>
</gene>